<dbReference type="PROSITE" id="PS51186">
    <property type="entry name" value="GNAT"/>
    <property type="match status" value="1"/>
</dbReference>
<reference evidence="2" key="1">
    <citation type="journal article" date="2014" name="Int. J. Syst. Evol. Microbiol.">
        <title>Complete genome sequence of Corynebacterium casei LMG S-19264T (=DSM 44701T), isolated from a smear-ripened cheese.</title>
        <authorList>
            <consortium name="US DOE Joint Genome Institute (JGI-PGF)"/>
            <person name="Walter F."/>
            <person name="Albersmeier A."/>
            <person name="Kalinowski J."/>
            <person name="Ruckert C."/>
        </authorList>
    </citation>
    <scope>NUCLEOTIDE SEQUENCE</scope>
    <source>
        <strain evidence="2">CGMCC 1.12754</strain>
    </source>
</reference>
<sequence>MEINMRIREFQGPDVDQVVCLFYDTVHSVNAVDYSTEQLNAWAPKKGIEEKLESWNKSLSNNVTYVAEINGEIVGFSDMTHKGYLDRLYTHKDFQRQGVATALVNKLESVARKIKLTEINTEASVTAKPFFEHRGYQIIRSQNVERKGIILNNYQMSKKLVAE</sequence>
<dbReference type="PANTHER" id="PTHR43451">
    <property type="entry name" value="ACETYLTRANSFERASE (GNAT) FAMILY PROTEIN"/>
    <property type="match status" value="1"/>
</dbReference>
<dbReference type="Gene3D" id="3.40.630.30">
    <property type="match status" value="1"/>
</dbReference>
<dbReference type="Proteomes" id="UP000622860">
    <property type="component" value="Unassembled WGS sequence"/>
</dbReference>
<dbReference type="EMBL" id="BMFR01000010">
    <property type="protein sequence ID" value="GGG78739.1"/>
    <property type="molecule type" value="Genomic_DNA"/>
</dbReference>
<dbReference type="AlphaFoldDB" id="A0A917M4S1"/>
<comment type="caution">
    <text evidence="2">The sequence shown here is derived from an EMBL/GenBank/DDBJ whole genome shotgun (WGS) entry which is preliminary data.</text>
</comment>
<evidence type="ECO:0000313" key="3">
    <source>
        <dbReference type="Proteomes" id="UP000622860"/>
    </source>
</evidence>
<feature type="domain" description="N-acetyltransferase" evidence="1">
    <location>
        <begin position="5"/>
        <end position="161"/>
    </location>
</feature>
<dbReference type="CDD" id="cd04301">
    <property type="entry name" value="NAT_SF"/>
    <property type="match status" value="1"/>
</dbReference>
<dbReference type="GO" id="GO:0016747">
    <property type="term" value="F:acyltransferase activity, transferring groups other than amino-acyl groups"/>
    <property type="evidence" value="ECO:0007669"/>
    <property type="project" value="InterPro"/>
</dbReference>
<name>A0A917M4S1_9BACI</name>
<dbReference type="Pfam" id="PF13673">
    <property type="entry name" value="Acetyltransf_10"/>
    <property type="match status" value="1"/>
</dbReference>
<dbReference type="InterPro" id="IPR016181">
    <property type="entry name" value="Acyl_CoA_acyltransferase"/>
</dbReference>
<keyword evidence="3" id="KW-1185">Reference proteome</keyword>
<proteinExistence type="predicted"/>
<evidence type="ECO:0000259" key="1">
    <source>
        <dbReference type="PROSITE" id="PS51186"/>
    </source>
</evidence>
<protein>
    <submittedName>
        <fullName evidence="2">Acetyltransferase</fullName>
    </submittedName>
</protein>
<dbReference type="InterPro" id="IPR052564">
    <property type="entry name" value="N-acetyltrans/Recomb-assoc"/>
</dbReference>
<gene>
    <name evidence="2" type="ORF">GCM10011398_25040</name>
</gene>
<dbReference type="InterPro" id="IPR000182">
    <property type="entry name" value="GNAT_dom"/>
</dbReference>
<organism evidence="2 3">
    <name type="scientific">Virgibacillus oceani</name>
    <dbReference type="NCBI Taxonomy" id="1479511"/>
    <lineage>
        <taxon>Bacteria</taxon>
        <taxon>Bacillati</taxon>
        <taxon>Bacillota</taxon>
        <taxon>Bacilli</taxon>
        <taxon>Bacillales</taxon>
        <taxon>Bacillaceae</taxon>
        <taxon>Virgibacillus</taxon>
    </lineage>
</organism>
<reference evidence="2" key="2">
    <citation type="submission" date="2020-09" db="EMBL/GenBank/DDBJ databases">
        <authorList>
            <person name="Sun Q."/>
            <person name="Zhou Y."/>
        </authorList>
    </citation>
    <scope>NUCLEOTIDE SEQUENCE</scope>
    <source>
        <strain evidence="2">CGMCC 1.12754</strain>
    </source>
</reference>
<accession>A0A917M4S1</accession>
<dbReference type="SUPFAM" id="SSF55729">
    <property type="entry name" value="Acyl-CoA N-acyltransferases (Nat)"/>
    <property type="match status" value="1"/>
</dbReference>
<evidence type="ECO:0000313" key="2">
    <source>
        <dbReference type="EMBL" id="GGG78739.1"/>
    </source>
</evidence>
<dbReference type="PANTHER" id="PTHR43451:SF1">
    <property type="entry name" value="ACETYLTRANSFERASE"/>
    <property type="match status" value="1"/>
</dbReference>